<sequence>MNKQQTIETLQKQLPSFYSLEQVINIINNIEDNSNTLSDDLIQAVIKSTRNALDDDRSELIDVDSAEFNISYDNRLELSCVDIDVDKILEIFEEELDRYVAGPNSDIVELERGE</sequence>
<reference evidence="1" key="1">
    <citation type="submission" date="2020-04" db="EMBL/GenBank/DDBJ databases">
        <authorList>
            <person name="Chiriac C."/>
            <person name="Salcher M."/>
            <person name="Ghai R."/>
            <person name="Kavagutti S V."/>
        </authorList>
    </citation>
    <scope>NUCLEOTIDE SEQUENCE</scope>
</reference>
<accession>A0A6J5LZD0</accession>
<evidence type="ECO:0000313" key="1">
    <source>
        <dbReference type="EMBL" id="CAB4138573.1"/>
    </source>
</evidence>
<gene>
    <name evidence="1" type="ORF">UFOVP331_133</name>
</gene>
<dbReference type="EMBL" id="LR796345">
    <property type="protein sequence ID" value="CAB4138573.1"/>
    <property type="molecule type" value="Genomic_DNA"/>
</dbReference>
<protein>
    <submittedName>
        <fullName evidence="1">Uncharacterized protein</fullName>
    </submittedName>
</protein>
<proteinExistence type="predicted"/>
<name>A0A6J5LZD0_9CAUD</name>
<organism evidence="1">
    <name type="scientific">uncultured Caudovirales phage</name>
    <dbReference type="NCBI Taxonomy" id="2100421"/>
    <lineage>
        <taxon>Viruses</taxon>
        <taxon>Duplodnaviria</taxon>
        <taxon>Heunggongvirae</taxon>
        <taxon>Uroviricota</taxon>
        <taxon>Caudoviricetes</taxon>
        <taxon>Peduoviridae</taxon>
        <taxon>Maltschvirus</taxon>
        <taxon>Maltschvirus maltsch</taxon>
    </lineage>
</organism>